<reference evidence="3" key="1">
    <citation type="submission" date="2013-07" db="EMBL/GenBank/DDBJ databases">
        <title>The genome of Eucalyptus grandis.</title>
        <authorList>
            <person name="Schmutz J."/>
            <person name="Hayes R."/>
            <person name="Myburg A."/>
            <person name="Tuskan G."/>
            <person name="Grattapaglia D."/>
            <person name="Rokhsar D.S."/>
        </authorList>
    </citation>
    <scope>NUCLEOTIDE SEQUENCE</scope>
    <source>
        <tissue evidence="3">Leaf extractions</tissue>
    </source>
</reference>
<gene>
    <name evidence="3" type="ORF">EUGRSUZ_C02032</name>
</gene>
<sequence>MVQWRKEGRMIIMPVYFLITAWDVEMKDGRGPHAYKIAAHQEKGVDPDTVQKWVDALKEVTSVKGRQLTEYTSVYPFRPIHVSSVSDLYPQLTEVGRNFEDSVRNRATAAEAAVRCQSRRQEMAIDFLGPLLTRADVYLSFKRSDTRKVFVDHLCNSLQKEGILVVLGRSIPPFIGQAEIAIPILSENYPWSRRCLRELAQIVEAHETMGQIIMPVFLNVTPSVVKNVSHGYRKAINKHRRTGVDPETLRKWEKALIHVGSISGLASNR</sequence>
<keyword evidence="1" id="KW-0520">NAD</keyword>
<dbReference type="SUPFAM" id="SSF52200">
    <property type="entry name" value="Toll/Interleukin receptor TIR domain"/>
    <property type="match status" value="1"/>
</dbReference>
<dbReference type="PANTHER" id="PTHR32009:SF153">
    <property type="entry name" value="TMV RESISTANCE PROTEIN N-LIKE"/>
    <property type="match status" value="1"/>
</dbReference>
<dbReference type="Gramene" id="KCW80655">
    <property type="protein sequence ID" value="KCW80655"/>
    <property type="gene ID" value="EUGRSUZ_C02032"/>
</dbReference>
<name>A0A059CRT2_EUCGR</name>
<evidence type="ECO:0000313" key="3">
    <source>
        <dbReference type="EMBL" id="KCW80655.1"/>
    </source>
</evidence>
<feature type="domain" description="TIR" evidence="2">
    <location>
        <begin position="133"/>
        <end position="269"/>
    </location>
</feature>
<dbReference type="GO" id="GO:0005634">
    <property type="term" value="C:nucleus"/>
    <property type="evidence" value="ECO:0000318"/>
    <property type="project" value="GO_Central"/>
</dbReference>
<dbReference type="PANTHER" id="PTHR32009">
    <property type="entry name" value="TMV RESISTANCE PROTEIN N-LIKE"/>
    <property type="match status" value="1"/>
</dbReference>
<dbReference type="Gene3D" id="3.40.50.10140">
    <property type="entry name" value="Toll/interleukin-1 receptor homology (TIR) domain"/>
    <property type="match status" value="2"/>
</dbReference>
<dbReference type="AlphaFoldDB" id="A0A059CRT2"/>
<dbReference type="GO" id="GO:0007165">
    <property type="term" value="P:signal transduction"/>
    <property type="evidence" value="ECO:0000318"/>
    <property type="project" value="GO_Central"/>
</dbReference>
<evidence type="ECO:0000259" key="2">
    <source>
        <dbReference type="PROSITE" id="PS50104"/>
    </source>
</evidence>
<dbReference type="PROSITE" id="PS50104">
    <property type="entry name" value="TIR"/>
    <property type="match status" value="1"/>
</dbReference>
<dbReference type="InterPro" id="IPR000157">
    <property type="entry name" value="TIR_dom"/>
</dbReference>
<dbReference type="InParanoid" id="A0A059CRT2"/>
<dbReference type="Pfam" id="PF01582">
    <property type="entry name" value="TIR"/>
    <property type="match status" value="1"/>
</dbReference>
<dbReference type="SMART" id="SM00255">
    <property type="entry name" value="TIR"/>
    <property type="match status" value="1"/>
</dbReference>
<dbReference type="InterPro" id="IPR035897">
    <property type="entry name" value="Toll_tir_struct_dom_sf"/>
</dbReference>
<organism evidence="3">
    <name type="scientific">Eucalyptus grandis</name>
    <name type="common">Flooded gum</name>
    <dbReference type="NCBI Taxonomy" id="71139"/>
    <lineage>
        <taxon>Eukaryota</taxon>
        <taxon>Viridiplantae</taxon>
        <taxon>Streptophyta</taxon>
        <taxon>Embryophyta</taxon>
        <taxon>Tracheophyta</taxon>
        <taxon>Spermatophyta</taxon>
        <taxon>Magnoliopsida</taxon>
        <taxon>eudicotyledons</taxon>
        <taxon>Gunneridae</taxon>
        <taxon>Pentapetalae</taxon>
        <taxon>rosids</taxon>
        <taxon>malvids</taxon>
        <taxon>Myrtales</taxon>
        <taxon>Myrtaceae</taxon>
        <taxon>Myrtoideae</taxon>
        <taxon>Eucalypteae</taxon>
        <taxon>Eucalyptus</taxon>
    </lineage>
</organism>
<evidence type="ECO:0000256" key="1">
    <source>
        <dbReference type="ARBA" id="ARBA00023027"/>
    </source>
</evidence>
<proteinExistence type="predicted"/>
<accession>A0A059CRT2</accession>
<protein>
    <recommendedName>
        <fullName evidence="2">TIR domain-containing protein</fullName>
    </recommendedName>
</protein>
<dbReference type="EMBL" id="KK198755">
    <property type="protein sequence ID" value="KCW80655.1"/>
    <property type="molecule type" value="Genomic_DNA"/>
</dbReference>